<organism evidence="2 3">
    <name type="scientific">Fasciola gigantica</name>
    <name type="common">Giant liver fluke</name>
    <dbReference type="NCBI Taxonomy" id="46835"/>
    <lineage>
        <taxon>Eukaryota</taxon>
        <taxon>Metazoa</taxon>
        <taxon>Spiralia</taxon>
        <taxon>Lophotrochozoa</taxon>
        <taxon>Platyhelminthes</taxon>
        <taxon>Trematoda</taxon>
        <taxon>Digenea</taxon>
        <taxon>Plagiorchiida</taxon>
        <taxon>Echinostomata</taxon>
        <taxon>Echinostomatoidea</taxon>
        <taxon>Fasciolidae</taxon>
        <taxon>Fasciola</taxon>
    </lineage>
</organism>
<evidence type="ECO:0000313" key="2">
    <source>
        <dbReference type="EMBL" id="TPP63270.1"/>
    </source>
</evidence>
<dbReference type="STRING" id="46835.A0A504Z0X9"/>
<keyword evidence="3" id="KW-1185">Reference proteome</keyword>
<protein>
    <recommendedName>
        <fullName evidence="1">EFCAB10 C-terminal EF-hand domain-containing protein</fullName>
    </recommendedName>
</protein>
<dbReference type="Pfam" id="PF24548">
    <property type="entry name" value="EF_EFCAB10_C"/>
    <property type="match status" value="1"/>
</dbReference>
<feature type="domain" description="EFCAB10 C-terminal EF-hand" evidence="1">
    <location>
        <begin position="1"/>
        <end position="52"/>
    </location>
</feature>
<evidence type="ECO:0000313" key="3">
    <source>
        <dbReference type="Proteomes" id="UP000316759"/>
    </source>
</evidence>
<sequence length="62" mass="6974">MLDPCEKVSITVDKYCHALETMGLTKYNKAPPGTDNDNIKKEDYLKEAIQGLRTIAATYKKP</sequence>
<dbReference type="InterPro" id="IPR056587">
    <property type="entry name" value="EF_EFCAB10_C"/>
</dbReference>
<evidence type="ECO:0000259" key="1">
    <source>
        <dbReference type="Pfam" id="PF24548"/>
    </source>
</evidence>
<gene>
    <name evidence="2" type="ORF">FGIG_02528</name>
</gene>
<accession>A0A504Z0X9</accession>
<dbReference type="AlphaFoldDB" id="A0A504Z0X9"/>
<reference evidence="2 3" key="1">
    <citation type="submission" date="2019-04" db="EMBL/GenBank/DDBJ databases">
        <title>Annotation for the trematode Fasciola gigantica.</title>
        <authorList>
            <person name="Choi Y.-J."/>
        </authorList>
    </citation>
    <scope>NUCLEOTIDE SEQUENCE [LARGE SCALE GENOMIC DNA]</scope>
    <source>
        <strain evidence="2">Uganda_cow_1</strain>
    </source>
</reference>
<name>A0A504Z0X9_FASGI</name>
<dbReference type="EMBL" id="SUNJ01005862">
    <property type="protein sequence ID" value="TPP63270.1"/>
    <property type="molecule type" value="Genomic_DNA"/>
</dbReference>
<dbReference type="OrthoDB" id="10260455at2759"/>
<dbReference type="Proteomes" id="UP000316759">
    <property type="component" value="Unassembled WGS sequence"/>
</dbReference>
<proteinExistence type="predicted"/>
<comment type="caution">
    <text evidence="2">The sequence shown here is derived from an EMBL/GenBank/DDBJ whole genome shotgun (WGS) entry which is preliminary data.</text>
</comment>